<feature type="transmembrane region" description="Helical" evidence="2">
    <location>
        <begin position="34"/>
        <end position="54"/>
    </location>
</feature>
<dbReference type="PROSITE" id="PS50005">
    <property type="entry name" value="TPR"/>
    <property type="match status" value="1"/>
</dbReference>
<keyword evidence="2" id="KW-1133">Transmembrane helix</keyword>
<keyword evidence="4" id="KW-1185">Reference proteome</keyword>
<evidence type="ECO:0000256" key="1">
    <source>
        <dbReference type="PROSITE-ProRule" id="PRU00339"/>
    </source>
</evidence>
<feature type="repeat" description="TPR" evidence="1">
    <location>
        <begin position="146"/>
        <end position="179"/>
    </location>
</feature>
<evidence type="ECO:0000313" key="4">
    <source>
        <dbReference type="Proteomes" id="UP000636891"/>
    </source>
</evidence>
<accession>A0ABR7CMB3</accession>
<evidence type="ECO:0000256" key="2">
    <source>
        <dbReference type="SAM" id="Phobius"/>
    </source>
</evidence>
<dbReference type="EMBL" id="JACOOK010000003">
    <property type="protein sequence ID" value="MBC5616760.1"/>
    <property type="molecule type" value="Genomic_DNA"/>
</dbReference>
<evidence type="ECO:0000313" key="3">
    <source>
        <dbReference type="EMBL" id="MBC5616760.1"/>
    </source>
</evidence>
<keyword evidence="1" id="KW-0802">TPR repeat</keyword>
<dbReference type="InterPro" id="IPR011990">
    <property type="entry name" value="TPR-like_helical_dom_sf"/>
</dbReference>
<dbReference type="Pfam" id="PF13174">
    <property type="entry name" value="TPR_6"/>
    <property type="match status" value="1"/>
</dbReference>
<organism evidence="3 4">
    <name type="scientific">Alistipes hominis</name>
    <dbReference type="NCBI Taxonomy" id="2763015"/>
    <lineage>
        <taxon>Bacteria</taxon>
        <taxon>Pseudomonadati</taxon>
        <taxon>Bacteroidota</taxon>
        <taxon>Bacteroidia</taxon>
        <taxon>Bacteroidales</taxon>
        <taxon>Rikenellaceae</taxon>
        <taxon>Alistipes</taxon>
    </lineage>
</organism>
<gene>
    <name evidence="3" type="ORF">H8S08_06970</name>
</gene>
<proteinExistence type="predicted"/>
<dbReference type="InterPro" id="IPR019734">
    <property type="entry name" value="TPR_rpt"/>
</dbReference>
<dbReference type="Pfam" id="PF13424">
    <property type="entry name" value="TPR_12"/>
    <property type="match status" value="1"/>
</dbReference>
<dbReference type="Gene3D" id="1.25.40.10">
    <property type="entry name" value="Tetratricopeptide repeat domain"/>
    <property type="match status" value="1"/>
</dbReference>
<sequence>MAQNKPQAEKDPEVAIASAIGRVEAFIMRNSRSLLTALGVVIIVVGGFFGYKYLVAVPRMEKASAMMFAAEQQFAQDSFKLALNGDGNFAGFLQVIEKYGSTGTGNVARHYAGICYLRLGQYQEALDYLTQYKGSTDDVPSALLAAQNYGLRGDVYVQMGDYAEAAKSYEKAVATSSDPLTAPYYLKKAGEVYEKLGDNAKALAAYEAVEVDYPTSMEARDIQKYIGRIQQQ</sequence>
<name>A0ABR7CMB3_9BACT</name>
<comment type="caution">
    <text evidence="3">The sequence shown here is derived from an EMBL/GenBank/DDBJ whole genome shotgun (WGS) entry which is preliminary data.</text>
</comment>
<keyword evidence="2" id="KW-0472">Membrane</keyword>
<reference evidence="3 4" key="1">
    <citation type="submission" date="2020-08" db="EMBL/GenBank/DDBJ databases">
        <title>Genome public.</title>
        <authorList>
            <person name="Liu C."/>
            <person name="Sun Q."/>
        </authorList>
    </citation>
    <scope>NUCLEOTIDE SEQUENCE [LARGE SCALE GENOMIC DNA]</scope>
    <source>
        <strain evidence="3 4">New-7</strain>
    </source>
</reference>
<dbReference type="SMART" id="SM00028">
    <property type="entry name" value="TPR"/>
    <property type="match status" value="3"/>
</dbReference>
<dbReference type="SUPFAM" id="SSF48452">
    <property type="entry name" value="TPR-like"/>
    <property type="match status" value="1"/>
</dbReference>
<keyword evidence="2" id="KW-0812">Transmembrane</keyword>
<protein>
    <submittedName>
        <fullName evidence="3">Tetratricopeptide repeat protein</fullName>
    </submittedName>
</protein>
<dbReference type="Proteomes" id="UP000636891">
    <property type="component" value="Unassembled WGS sequence"/>
</dbReference>
<dbReference type="RefSeq" id="WP_118457835.1">
    <property type="nucleotide sequence ID" value="NZ_JACOOK010000003.1"/>
</dbReference>